<gene>
    <name evidence="3" type="ORF">WJX72_010335</name>
</gene>
<dbReference type="PANTHER" id="PTHR28627">
    <property type="entry name" value="CYTOCHROME C OXIDASE ASSEMBLY FACTOR 5"/>
    <property type="match status" value="1"/>
</dbReference>
<dbReference type="PANTHER" id="PTHR28627:SF1">
    <property type="entry name" value="CYTOCHROME C OXIDASE ASSEMBLY FACTOR 5"/>
    <property type="match status" value="1"/>
</dbReference>
<evidence type="ECO:0000313" key="3">
    <source>
        <dbReference type="EMBL" id="KAK9820435.1"/>
    </source>
</evidence>
<keyword evidence="2" id="KW-1015">Disulfide bond</keyword>
<evidence type="ECO:0000256" key="2">
    <source>
        <dbReference type="ARBA" id="ARBA00023157"/>
    </source>
</evidence>
<keyword evidence="4" id="KW-1185">Reference proteome</keyword>
<comment type="similarity">
    <text evidence="1">Belongs to the PET191 family.</text>
</comment>
<dbReference type="GO" id="GO:0033617">
    <property type="term" value="P:mitochondrial respiratory chain complex IV assembly"/>
    <property type="evidence" value="ECO:0007669"/>
    <property type="project" value="TreeGrafter"/>
</dbReference>
<comment type="caution">
    <text evidence="3">The sequence shown here is derived from an EMBL/GenBank/DDBJ whole genome shotgun (WGS) entry which is preliminary data.</text>
</comment>
<evidence type="ECO:0000256" key="1">
    <source>
        <dbReference type="ARBA" id="ARBA00007785"/>
    </source>
</evidence>
<evidence type="ECO:0000313" key="4">
    <source>
        <dbReference type="Proteomes" id="UP001489004"/>
    </source>
</evidence>
<reference evidence="3 4" key="1">
    <citation type="journal article" date="2024" name="Nat. Commun.">
        <title>Phylogenomics reveals the evolutionary origins of lichenization in chlorophyte algae.</title>
        <authorList>
            <person name="Puginier C."/>
            <person name="Libourel C."/>
            <person name="Otte J."/>
            <person name="Skaloud P."/>
            <person name="Haon M."/>
            <person name="Grisel S."/>
            <person name="Petersen M."/>
            <person name="Berrin J.G."/>
            <person name="Delaux P.M."/>
            <person name="Dal Grande F."/>
            <person name="Keller J."/>
        </authorList>
    </citation>
    <scope>NUCLEOTIDE SEQUENCE [LARGE SCALE GENOMIC DNA]</scope>
    <source>
        <strain evidence="3 4">SAG 2043</strain>
    </source>
</reference>
<dbReference type="Pfam" id="PF10203">
    <property type="entry name" value="Pet191_N"/>
    <property type="match status" value="1"/>
</dbReference>
<dbReference type="GO" id="GO:0005739">
    <property type="term" value="C:mitochondrion"/>
    <property type="evidence" value="ECO:0007669"/>
    <property type="project" value="TreeGrafter"/>
</dbReference>
<dbReference type="InterPro" id="IPR018793">
    <property type="entry name" value="Cyt_c_oxidase_assmbl_Pet191"/>
</dbReference>
<dbReference type="Proteomes" id="UP001489004">
    <property type="component" value="Unassembled WGS sequence"/>
</dbReference>
<organism evidence="3 4">
    <name type="scientific">[Myrmecia] bisecta</name>
    <dbReference type="NCBI Taxonomy" id="41462"/>
    <lineage>
        <taxon>Eukaryota</taxon>
        <taxon>Viridiplantae</taxon>
        <taxon>Chlorophyta</taxon>
        <taxon>core chlorophytes</taxon>
        <taxon>Trebouxiophyceae</taxon>
        <taxon>Trebouxiales</taxon>
        <taxon>Trebouxiaceae</taxon>
        <taxon>Myrmecia</taxon>
    </lineage>
</organism>
<accession>A0AAW1QG84</accession>
<dbReference type="EMBL" id="JALJOR010000003">
    <property type="protein sequence ID" value="KAK9820435.1"/>
    <property type="molecule type" value="Genomic_DNA"/>
</dbReference>
<protein>
    <recommendedName>
        <fullName evidence="5">Cytochrome c oxidase assembly factor 5</fullName>
    </recommendedName>
</protein>
<evidence type="ECO:0008006" key="5">
    <source>
        <dbReference type="Google" id="ProtNLM"/>
    </source>
</evidence>
<proteinExistence type="inferred from homology"/>
<dbReference type="AlphaFoldDB" id="A0AAW1QG84"/>
<name>A0AAW1QG84_9CHLO</name>
<sequence length="67" mass="7741">MSTSCHGLLEQLVQCLRESDCFKKEHKDIKRCAREAEECSGLRFAYFKCKRGQIDPRSRIQGNKGGY</sequence>